<feature type="region of interest" description="Disordered" evidence="1">
    <location>
        <begin position="98"/>
        <end position="184"/>
    </location>
</feature>
<reference evidence="2" key="1">
    <citation type="submission" date="2023-06" db="EMBL/GenBank/DDBJ databases">
        <title>Survivors Of The Sea: Transcriptome response of Skeletonema marinoi to long-term dormancy.</title>
        <authorList>
            <person name="Pinder M.I.M."/>
            <person name="Kourtchenko O."/>
            <person name="Robertson E.K."/>
            <person name="Larsson T."/>
            <person name="Maumus F."/>
            <person name="Osuna-Cruz C.M."/>
            <person name="Vancaester E."/>
            <person name="Stenow R."/>
            <person name="Vandepoele K."/>
            <person name="Ploug H."/>
            <person name="Bruchert V."/>
            <person name="Godhe A."/>
            <person name="Topel M."/>
        </authorList>
    </citation>
    <scope>NUCLEOTIDE SEQUENCE</scope>
    <source>
        <strain evidence="2">R05AC</strain>
    </source>
</reference>
<evidence type="ECO:0000256" key="1">
    <source>
        <dbReference type="SAM" id="MobiDB-lite"/>
    </source>
</evidence>
<evidence type="ECO:0000313" key="2">
    <source>
        <dbReference type="EMBL" id="KAK1733410.1"/>
    </source>
</evidence>
<evidence type="ECO:0000313" key="3">
    <source>
        <dbReference type="Proteomes" id="UP001224775"/>
    </source>
</evidence>
<keyword evidence="3" id="KW-1185">Reference proteome</keyword>
<proteinExistence type="predicted"/>
<organism evidence="2 3">
    <name type="scientific">Skeletonema marinoi</name>
    <dbReference type="NCBI Taxonomy" id="267567"/>
    <lineage>
        <taxon>Eukaryota</taxon>
        <taxon>Sar</taxon>
        <taxon>Stramenopiles</taxon>
        <taxon>Ochrophyta</taxon>
        <taxon>Bacillariophyta</taxon>
        <taxon>Coscinodiscophyceae</taxon>
        <taxon>Thalassiosirophycidae</taxon>
        <taxon>Thalassiosirales</taxon>
        <taxon>Skeletonemataceae</taxon>
        <taxon>Skeletonema</taxon>
        <taxon>Skeletonema marinoi-dohrnii complex</taxon>
    </lineage>
</organism>
<dbReference type="Proteomes" id="UP001224775">
    <property type="component" value="Unassembled WGS sequence"/>
</dbReference>
<sequence length="184" mass="21517">MNTTTTKLELEESKIDSKDDDDFPFVLCTPTKNDNDEIDAQDTIFEEDKSPRLMNFFLKPRPRRSRQCPTGWHQEQIGMRTDSALKDMAKDSTNEHIMERNPSQQQQFTPISSVPITPPVVINLLKRRRRPSQDEHQEEKDEGDDNSPSKKWPLFPSLGRQPMQQQQQEHPVLRRPVAVARRLR</sequence>
<dbReference type="AlphaFoldDB" id="A0AAD9D5A1"/>
<gene>
    <name evidence="2" type="ORF">QTG54_015969</name>
</gene>
<protein>
    <submittedName>
        <fullName evidence="2">Uncharacterized protein</fullName>
    </submittedName>
</protein>
<name>A0AAD9D5A1_9STRA</name>
<feature type="region of interest" description="Disordered" evidence="1">
    <location>
        <begin position="61"/>
        <end position="82"/>
    </location>
</feature>
<feature type="region of interest" description="Disordered" evidence="1">
    <location>
        <begin position="1"/>
        <end position="21"/>
    </location>
</feature>
<feature type="compositionally biased region" description="Low complexity" evidence="1">
    <location>
        <begin position="164"/>
        <end position="184"/>
    </location>
</feature>
<accession>A0AAD9D5A1</accession>
<dbReference type="EMBL" id="JATAAI010000050">
    <property type="protein sequence ID" value="KAK1733410.1"/>
    <property type="molecule type" value="Genomic_DNA"/>
</dbReference>
<feature type="compositionally biased region" description="Basic and acidic residues" evidence="1">
    <location>
        <begin position="8"/>
        <end position="17"/>
    </location>
</feature>
<comment type="caution">
    <text evidence="2">The sequence shown here is derived from an EMBL/GenBank/DDBJ whole genome shotgun (WGS) entry which is preliminary data.</text>
</comment>
<feature type="compositionally biased region" description="Low complexity" evidence="1">
    <location>
        <begin position="109"/>
        <end position="122"/>
    </location>
</feature>